<feature type="domain" description="Methyltransferase" evidence="5">
    <location>
        <begin position="48"/>
        <end position="144"/>
    </location>
</feature>
<name>A0ABP8I4B4_9BURK</name>
<evidence type="ECO:0000259" key="5">
    <source>
        <dbReference type="Pfam" id="PF13649"/>
    </source>
</evidence>
<keyword evidence="1" id="KW-0474">Menaquinone biosynthesis</keyword>
<protein>
    <recommendedName>
        <fullName evidence="5">Methyltransferase domain-containing protein</fullName>
    </recommendedName>
</protein>
<gene>
    <name evidence="6" type="ORF">GCM10023165_38920</name>
</gene>
<proteinExistence type="predicted"/>
<dbReference type="EMBL" id="BAABGJ010000073">
    <property type="protein sequence ID" value="GAA4351040.1"/>
    <property type="molecule type" value="Genomic_DNA"/>
</dbReference>
<dbReference type="SUPFAM" id="SSF53335">
    <property type="entry name" value="S-adenosyl-L-methionine-dependent methyltransferases"/>
    <property type="match status" value="1"/>
</dbReference>
<evidence type="ECO:0000256" key="2">
    <source>
        <dbReference type="ARBA" id="ARBA00022603"/>
    </source>
</evidence>
<accession>A0ABP8I4B4</accession>
<dbReference type="Pfam" id="PF13649">
    <property type="entry name" value="Methyltransf_25"/>
    <property type="match status" value="1"/>
</dbReference>
<keyword evidence="4" id="KW-0949">S-adenosyl-L-methionine</keyword>
<dbReference type="InterPro" id="IPR041698">
    <property type="entry name" value="Methyltransf_25"/>
</dbReference>
<dbReference type="Proteomes" id="UP001500975">
    <property type="component" value="Unassembled WGS sequence"/>
</dbReference>
<dbReference type="CDD" id="cd02440">
    <property type="entry name" value="AdoMet_MTases"/>
    <property type="match status" value="1"/>
</dbReference>
<sequence length="275" mass="29849">MEPRLQRRIQRYGWDLAAADYEPLWQAQLAPAHAAVLARAALRAGERVLDVACGTGLVSLAAAEAVGPAGQVLGTDLSQRMVEAARVRAAQRGLARLRFMRMDAEQLALPDAGFDVALCALGLMYVPDPDSALRELRRVLRPGGRVALAVWGERARCGWAALFPIVDDEVRSEVCPLFFRLGQEDTLARCCAEAGFSQVTQERIATTLCYADGDAACDAAFVGGPVAMAWSRFDGVMRARVQARYLEAISAWREGLGYRLPGEFVIVSAVVPRES</sequence>
<evidence type="ECO:0000256" key="1">
    <source>
        <dbReference type="ARBA" id="ARBA00022428"/>
    </source>
</evidence>
<dbReference type="InterPro" id="IPR029063">
    <property type="entry name" value="SAM-dependent_MTases_sf"/>
</dbReference>
<comment type="caution">
    <text evidence="6">The sequence shown here is derived from an EMBL/GenBank/DDBJ whole genome shotgun (WGS) entry which is preliminary data.</text>
</comment>
<dbReference type="RefSeq" id="WP_345539966.1">
    <property type="nucleotide sequence ID" value="NZ_BAABGJ010000073.1"/>
</dbReference>
<dbReference type="Gene3D" id="3.40.50.150">
    <property type="entry name" value="Vaccinia Virus protein VP39"/>
    <property type="match status" value="1"/>
</dbReference>
<dbReference type="PANTHER" id="PTHR43591">
    <property type="entry name" value="METHYLTRANSFERASE"/>
    <property type="match status" value="1"/>
</dbReference>
<evidence type="ECO:0000256" key="4">
    <source>
        <dbReference type="ARBA" id="ARBA00022691"/>
    </source>
</evidence>
<keyword evidence="3" id="KW-0808">Transferase</keyword>
<reference evidence="7" key="1">
    <citation type="journal article" date="2019" name="Int. J. Syst. Evol. Microbiol.">
        <title>The Global Catalogue of Microorganisms (GCM) 10K type strain sequencing project: providing services to taxonomists for standard genome sequencing and annotation.</title>
        <authorList>
            <consortium name="The Broad Institute Genomics Platform"/>
            <consortium name="The Broad Institute Genome Sequencing Center for Infectious Disease"/>
            <person name="Wu L."/>
            <person name="Ma J."/>
        </authorList>
    </citation>
    <scope>NUCLEOTIDE SEQUENCE [LARGE SCALE GENOMIC DNA]</scope>
    <source>
        <strain evidence="7">JCM 17804</strain>
    </source>
</reference>
<dbReference type="PANTHER" id="PTHR43591:SF24">
    <property type="entry name" value="2-METHOXY-6-POLYPRENYL-1,4-BENZOQUINOL METHYLASE, MITOCHONDRIAL"/>
    <property type="match status" value="1"/>
</dbReference>
<evidence type="ECO:0000313" key="6">
    <source>
        <dbReference type="EMBL" id="GAA4351040.1"/>
    </source>
</evidence>
<evidence type="ECO:0000313" key="7">
    <source>
        <dbReference type="Proteomes" id="UP001500975"/>
    </source>
</evidence>
<keyword evidence="7" id="KW-1185">Reference proteome</keyword>
<evidence type="ECO:0000256" key="3">
    <source>
        <dbReference type="ARBA" id="ARBA00022679"/>
    </source>
</evidence>
<keyword evidence="2" id="KW-0489">Methyltransferase</keyword>
<dbReference type="InterPro" id="IPR004033">
    <property type="entry name" value="UbiE/COQ5_MeTrFase"/>
</dbReference>
<dbReference type="PROSITE" id="PS51608">
    <property type="entry name" value="SAM_MT_UBIE"/>
    <property type="match status" value="1"/>
</dbReference>
<organism evidence="6 7">
    <name type="scientific">Variovorax defluvii</name>
    <dbReference type="NCBI Taxonomy" id="913761"/>
    <lineage>
        <taxon>Bacteria</taxon>
        <taxon>Pseudomonadati</taxon>
        <taxon>Pseudomonadota</taxon>
        <taxon>Betaproteobacteria</taxon>
        <taxon>Burkholderiales</taxon>
        <taxon>Comamonadaceae</taxon>
        <taxon>Variovorax</taxon>
    </lineage>
</organism>